<reference evidence="17 18" key="1">
    <citation type="submission" date="2020-08" db="EMBL/GenBank/DDBJ databases">
        <title>Genomic Encyclopedia of Type Strains, Phase IV (KMG-IV): sequencing the most valuable type-strain genomes for metagenomic binning, comparative biology and taxonomic classification.</title>
        <authorList>
            <person name="Goeker M."/>
        </authorList>
    </citation>
    <scope>NUCLEOTIDE SEQUENCE [LARGE SCALE GENOMIC DNA]</scope>
    <source>
        <strain evidence="17 18">DSM 26189</strain>
    </source>
</reference>
<evidence type="ECO:0000256" key="3">
    <source>
        <dbReference type="ARBA" id="ARBA00022452"/>
    </source>
</evidence>
<dbReference type="PANTHER" id="PTHR32552">
    <property type="entry name" value="FERRICHROME IRON RECEPTOR-RELATED"/>
    <property type="match status" value="1"/>
</dbReference>
<dbReference type="InterPro" id="IPR012910">
    <property type="entry name" value="Plug_dom"/>
</dbReference>
<gene>
    <name evidence="17" type="ORF">GGR43_002493</name>
</gene>
<name>A0A7W6BMX2_9SPHN</name>
<keyword evidence="14" id="KW-0732">Signal</keyword>
<feature type="compositionally biased region" description="Basic and acidic residues" evidence="13">
    <location>
        <begin position="30"/>
        <end position="45"/>
    </location>
</feature>
<keyword evidence="6" id="KW-0408">Iron</keyword>
<dbReference type="CDD" id="cd01347">
    <property type="entry name" value="ligand_gated_channel"/>
    <property type="match status" value="1"/>
</dbReference>
<evidence type="ECO:0000256" key="5">
    <source>
        <dbReference type="ARBA" id="ARBA00022692"/>
    </source>
</evidence>
<comment type="subcellular location">
    <subcellularLocation>
        <location evidence="1 11">Cell outer membrane</location>
        <topology evidence="1 11">Multi-pass membrane protein</topology>
    </subcellularLocation>
</comment>
<keyword evidence="17" id="KW-0675">Receptor</keyword>
<dbReference type="SUPFAM" id="SSF56935">
    <property type="entry name" value="Porins"/>
    <property type="match status" value="1"/>
</dbReference>
<dbReference type="InterPro" id="IPR039426">
    <property type="entry name" value="TonB-dep_rcpt-like"/>
</dbReference>
<dbReference type="Gene3D" id="2.40.170.20">
    <property type="entry name" value="TonB-dependent receptor, beta-barrel domain"/>
    <property type="match status" value="2"/>
</dbReference>
<dbReference type="InterPro" id="IPR000531">
    <property type="entry name" value="Beta-barrel_TonB"/>
</dbReference>
<evidence type="ECO:0000256" key="9">
    <source>
        <dbReference type="ARBA" id="ARBA00023136"/>
    </source>
</evidence>
<evidence type="ECO:0000259" key="15">
    <source>
        <dbReference type="Pfam" id="PF00593"/>
    </source>
</evidence>
<evidence type="ECO:0000256" key="6">
    <source>
        <dbReference type="ARBA" id="ARBA00023004"/>
    </source>
</evidence>
<feature type="chain" id="PRO_5030858634" evidence="14">
    <location>
        <begin position="31"/>
        <end position="805"/>
    </location>
</feature>
<evidence type="ECO:0000256" key="14">
    <source>
        <dbReference type="SAM" id="SignalP"/>
    </source>
</evidence>
<dbReference type="AlphaFoldDB" id="A0A7W6BMX2"/>
<evidence type="ECO:0000256" key="1">
    <source>
        <dbReference type="ARBA" id="ARBA00004571"/>
    </source>
</evidence>
<accession>A0A7W6BMX2</accession>
<dbReference type="Pfam" id="PF07715">
    <property type="entry name" value="Plug"/>
    <property type="match status" value="1"/>
</dbReference>
<comment type="similarity">
    <text evidence="11 12">Belongs to the TonB-dependent receptor family.</text>
</comment>
<dbReference type="InterPro" id="IPR036942">
    <property type="entry name" value="Beta-barrel_TonB_sf"/>
</dbReference>
<keyword evidence="9 11" id="KW-0472">Membrane</keyword>
<dbReference type="RefSeq" id="WP_188072277.1">
    <property type="nucleotide sequence ID" value="NZ_BSPS01000012.1"/>
</dbReference>
<evidence type="ECO:0000256" key="2">
    <source>
        <dbReference type="ARBA" id="ARBA00022448"/>
    </source>
</evidence>
<sequence length="805" mass="87515">MRHNYSCRRTGTAMALLLTAMAAAGTTARAQDERPDAVPEREEASRAGAMGGDIVVTARKREEKAQDIPVAISAFSGDAIAARGIEKVDGIATITPNMTFQNNPSFGGAGSSAAIYIRGIGQKEFLPTTEPGVGVYVDGVYVARSVGALLDLVDVERVEILRGPQGTLFGRNTIGGALSITTRKPDDRLGMNGQLTVGRYERIDAKVSANIPLTDTLFAKVSAASFRRNGYVAHLADGRRLGNVDTLTGRIDLRWQASPALEVNLAVEGTRDRSNGPALVLTGTNYGSAIFNPGNLPILPPGSPATPGFYVLNPPFDAPVDNFTLLNNYFAAFLGGQPCIGFSPYDPQASNGAACFSDRFLVGDKADAGTAPQYSKNDIWGAQGTIDWDLGPVQLKSITAWRRIDGDYARDGDHSSLTILHLQDYLKQRQFSQELQLLGTGLDDSLNYVVGLYYFDEKGNNINNLDFTPVTFRSGGRFQTKSYAAFAQATWTFVPGVDLTLGLRYTDDRKSFLPDQEILVDKTGGALIAASPNTPQIRVLPFVRVRQSEDAFTPMANLAWHVTPDVMLYGSFSQGFKSGGFVQRVFPPLAATPQFSSEKATAYELGFKSSLFGRRLTLNGAAFYTRYDNLQVQVFTGIAPVTKNAAAAEIRGAELEARLSPGGGWFLEGSLGYLDPEFTRIDPAATEIRLDSRFERISKWTISASLARSVALGDGELTARGDWSYRSGMYMDALNSPELYQPAYSLFNANLTYDFPGRALSMVFGVTNIADKKYSLTGIYGSSFGLYEQMFARPREWSLSVRWKL</sequence>
<feature type="region of interest" description="Disordered" evidence="13">
    <location>
        <begin position="26"/>
        <end position="46"/>
    </location>
</feature>
<evidence type="ECO:0000256" key="12">
    <source>
        <dbReference type="RuleBase" id="RU003357"/>
    </source>
</evidence>
<evidence type="ECO:0000256" key="10">
    <source>
        <dbReference type="ARBA" id="ARBA00023237"/>
    </source>
</evidence>
<keyword evidence="4" id="KW-0410">Iron transport</keyword>
<dbReference type="GO" id="GO:0009279">
    <property type="term" value="C:cell outer membrane"/>
    <property type="evidence" value="ECO:0007669"/>
    <property type="project" value="UniProtKB-SubCell"/>
</dbReference>
<dbReference type="GO" id="GO:0006826">
    <property type="term" value="P:iron ion transport"/>
    <property type="evidence" value="ECO:0007669"/>
    <property type="project" value="UniProtKB-KW"/>
</dbReference>
<keyword evidence="7" id="KW-0406">Ion transport</keyword>
<evidence type="ECO:0000259" key="16">
    <source>
        <dbReference type="Pfam" id="PF07715"/>
    </source>
</evidence>
<dbReference type="PROSITE" id="PS52016">
    <property type="entry name" value="TONB_DEPENDENT_REC_3"/>
    <property type="match status" value="1"/>
</dbReference>
<evidence type="ECO:0000313" key="18">
    <source>
        <dbReference type="Proteomes" id="UP000571950"/>
    </source>
</evidence>
<evidence type="ECO:0000256" key="13">
    <source>
        <dbReference type="SAM" id="MobiDB-lite"/>
    </source>
</evidence>
<evidence type="ECO:0000256" key="8">
    <source>
        <dbReference type="ARBA" id="ARBA00023077"/>
    </source>
</evidence>
<organism evidence="17 18">
    <name type="scientific">Sphingobium jiangsuense</name>
    <dbReference type="NCBI Taxonomy" id="870476"/>
    <lineage>
        <taxon>Bacteria</taxon>
        <taxon>Pseudomonadati</taxon>
        <taxon>Pseudomonadota</taxon>
        <taxon>Alphaproteobacteria</taxon>
        <taxon>Sphingomonadales</taxon>
        <taxon>Sphingomonadaceae</taxon>
        <taxon>Sphingobium</taxon>
    </lineage>
</organism>
<feature type="signal peptide" evidence="14">
    <location>
        <begin position="1"/>
        <end position="30"/>
    </location>
</feature>
<dbReference type="Proteomes" id="UP000571950">
    <property type="component" value="Unassembled WGS sequence"/>
</dbReference>
<dbReference type="PANTHER" id="PTHR32552:SF81">
    <property type="entry name" value="TONB-DEPENDENT OUTER MEMBRANE RECEPTOR"/>
    <property type="match status" value="1"/>
</dbReference>
<keyword evidence="3 11" id="KW-1134">Transmembrane beta strand</keyword>
<keyword evidence="10 11" id="KW-0998">Cell outer membrane</keyword>
<evidence type="ECO:0000256" key="11">
    <source>
        <dbReference type="PROSITE-ProRule" id="PRU01360"/>
    </source>
</evidence>
<comment type="caution">
    <text evidence="17">The sequence shown here is derived from an EMBL/GenBank/DDBJ whole genome shotgun (WGS) entry which is preliminary data.</text>
</comment>
<evidence type="ECO:0000313" key="17">
    <source>
        <dbReference type="EMBL" id="MBB3926770.1"/>
    </source>
</evidence>
<keyword evidence="5 11" id="KW-0812">Transmembrane</keyword>
<keyword evidence="2 11" id="KW-0813">Transport</keyword>
<keyword evidence="8 12" id="KW-0798">TonB box</keyword>
<keyword evidence="18" id="KW-1185">Reference proteome</keyword>
<proteinExistence type="inferred from homology"/>
<protein>
    <submittedName>
        <fullName evidence="17">Iron complex outermembrane receptor protein</fullName>
    </submittedName>
</protein>
<dbReference type="EMBL" id="JACIDT010000008">
    <property type="protein sequence ID" value="MBB3926770.1"/>
    <property type="molecule type" value="Genomic_DNA"/>
</dbReference>
<evidence type="ECO:0000256" key="7">
    <source>
        <dbReference type="ARBA" id="ARBA00023065"/>
    </source>
</evidence>
<feature type="domain" description="TonB-dependent receptor-like beta-barrel" evidence="15">
    <location>
        <begin position="344"/>
        <end position="769"/>
    </location>
</feature>
<feature type="domain" description="TonB-dependent receptor plug" evidence="16">
    <location>
        <begin position="65"/>
        <end position="177"/>
    </location>
</feature>
<evidence type="ECO:0000256" key="4">
    <source>
        <dbReference type="ARBA" id="ARBA00022496"/>
    </source>
</evidence>
<dbReference type="Pfam" id="PF00593">
    <property type="entry name" value="TonB_dep_Rec_b-barrel"/>
    <property type="match status" value="1"/>
</dbReference>